<evidence type="ECO:0000313" key="1">
    <source>
        <dbReference type="EMBL" id="MBR8645061.1"/>
    </source>
</evidence>
<dbReference type="AlphaFoldDB" id="A0A941J7V7"/>
<organism evidence="1 2">
    <name type="scientific">Peribacillus frigoritolerans</name>
    <dbReference type="NCBI Taxonomy" id="450367"/>
    <lineage>
        <taxon>Bacteria</taxon>
        <taxon>Bacillati</taxon>
        <taxon>Bacillota</taxon>
        <taxon>Bacilli</taxon>
        <taxon>Bacillales</taxon>
        <taxon>Bacillaceae</taxon>
        <taxon>Peribacillus</taxon>
    </lineage>
</organism>
<dbReference type="Gene3D" id="2.160.20.20">
    <property type="match status" value="1"/>
</dbReference>
<reference evidence="1" key="1">
    <citation type="submission" date="2021-04" db="EMBL/GenBank/DDBJ databases">
        <title>Whole genome sequencing of Enterococci isolates from hospitalized patients.</title>
        <authorList>
            <person name="Ogoti B.M."/>
            <person name="Onyambu F.G."/>
        </authorList>
    </citation>
    <scope>NUCLEOTIDE SEQUENCE</scope>
    <source>
        <strain evidence="1">242</strain>
    </source>
</reference>
<dbReference type="InterPro" id="IPR011050">
    <property type="entry name" value="Pectin_lyase_fold/virulence"/>
</dbReference>
<dbReference type="Proteomes" id="UP000680045">
    <property type="component" value="Unassembled WGS sequence"/>
</dbReference>
<dbReference type="EMBL" id="JAGTPW010000024">
    <property type="protein sequence ID" value="MBR8645061.1"/>
    <property type="molecule type" value="Genomic_DNA"/>
</dbReference>
<gene>
    <name evidence="1" type="ORF">KEH51_14690</name>
</gene>
<name>A0A941J7V7_9BACI</name>
<dbReference type="InterPro" id="IPR012332">
    <property type="entry name" value="Autotransporter_pectin_lyase_C"/>
</dbReference>
<dbReference type="SUPFAM" id="SSF51126">
    <property type="entry name" value="Pectin lyase-like"/>
    <property type="match status" value="1"/>
</dbReference>
<protein>
    <submittedName>
        <fullName evidence="1">Uncharacterized protein</fullName>
    </submittedName>
</protein>
<sequence length="188" mass="20306">MGIVSIDNLFFYLLSENLDPSVTFPAFWAKGNKIMVNNIEIIGGWNRGLYLDGVSVFKLSGFNVSGSNSSTQMAEAIYVENSDSGEITSGWVEHLVDNAGSANGRTVWANGEGHAIYVKNSKAIKIGESNISTGAIYVDNSDVTVDQIKYAQTNAGIKMLNNAKVNATESAIKTQNLALTKQKQMEKS</sequence>
<accession>A0A941J7V7</accession>
<proteinExistence type="predicted"/>
<comment type="caution">
    <text evidence="1">The sequence shown here is derived from an EMBL/GenBank/DDBJ whole genome shotgun (WGS) entry which is preliminary data.</text>
</comment>
<evidence type="ECO:0000313" key="2">
    <source>
        <dbReference type="Proteomes" id="UP000680045"/>
    </source>
</evidence>